<dbReference type="AlphaFoldDB" id="A0A3G1KTT3"/>
<dbReference type="Pfam" id="PF01315">
    <property type="entry name" value="Ald_Xan_dh_C"/>
    <property type="match status" value="1"/>
</dbReference>
<dbReference type="Gene3D" id="3.30.365.10">
    <property type="entry name" value="Aldehyde oxidase/xanthine dehydrogenase, molybdopterin binding domain"/>
    <property type="match status" value="4"/>
</dbReference>
<dbReference type="OrthoDB" id="41753at2"/>
<dbReference type="InterPro" id="IPR037165">
    <property type="entry name" value="AldOxase/xan_DH_Mopterin-bd_sf"/>
</dbReference>
<gene>
    <name evidence="2" type="ORF">DCMF_14655</name>
</gene>
<dbReference type="PANTHER" id="PTHR11908:SF157">
    <property type="entry name" value="XANTHINE DEHYDROGENASE SUBUNIT D-RELATED"/>
    <property type="match status" value="1"/>
</dbReference>
<dbReference type="InterPro" id="IPR046867">
    <property type="entry name" value="AldOxase/xan_DH_MoCoBD2"/>
</dbReference>
<evidence type="ECO:0000313" key="3">
    <source>
        <dbReference type="Proteomes" id="UP000323521"/>
    </source>
</evidence>
<dbReference type="Proteomes" id="UP000323521">
    <property type="component" value="Chromosome"/>
</dbReference>
<dbReference type="InterPro" id="IPR036856">
    <property type="entry name" value="Ald_Oxase/Xan_DH_a/b_sf"/>
</dbReference>
<dbReference type="KEGG" id="fwa:DCMF_14655"/>
<dbReference type="GO" id="GO:0016491">
    <property type="term" value="F:oxidoreductase activity"/>
    <property type="evidence" value="ECO:0007669"/>
    <property type="project" value="InterPro"/>
</dbReference>
<dbReference type="InterPro" id="IPR000674">
    <property type="entry name" value="Ald_Oxase/Xan_DH_a/b"/>
</dbReference>
<dbReference type="SUPFAM" id="SSF54665">
    <property type="entry name" value="CO dehydrogenase molybdoprotein N-domain-like"/>
    <property type="match status" value="1"/>
</dbReference>
<dbReference type="SMART" id="SM01008">
    <property type="entry name" value="Ald_Xan_dh_C"/>
    <property type="match status" value="1"/>
</dbReference>
<organism evidence="2 3">
    <name type="scientific">Formimonas warabiya</name>
    <dbReference type="NCBI Taxonomy" id="1761012"/>
    <lineage>
        <taxon>Bacteria</taxon>
        <taxon>Bacillati</taxon>
        <taxon>Bacillota</taxon>
        <taxon>Clostridia</taxon>
        <taxon>Eubacteriales</taxon>
        <taxon>Peptococcaceae</taxon>
        <taxon>Candidatus Formimonas</taxon>
    </lineage>
</organism>
<dbReference type="Gene3D" id="3.90.1170.50">
    <property type="entry name" value="Aldehyde oxidase/xanthine dehydrogenase, a/b hammerhead"/>
    <property type="match status" value="1"/>
</dbReference>
<dbReference type="GO" id="GO:0005506">
    <property type="term" value="F:iron ion binding"/>
    <property type="evidence" value="ECO:0007669"/>
    <property type="project" value="InterPro"/>
</dbReference>
<evidence type="ECO:0000259" key="1">
    <source>
        <dbReference type="SMART" id="SM01008"/>
    </source>
</evidence>
<reference evidence="2 3" key="1">
    <citation type="submission" date="2016-10" db="EMBL/GenBank/DDBJ databases">
        <title>Complete Genome Sequence of Peptococcaceae strain DCMF.</title>
        <authorList>
            <person name="Edwards R.J."/>
            <person name="Holland S.I."/>
            <person name="Deshpande N.P."/>
            <person name="Wong Y.K."/>
            <person name="Ertan H."/>
            <person name="Manefield M."/>
            <person name="Russell T.L."/>
            <person name="Lee M.J."/>
        </authorList>
    </citation>
    <scope>NUCLEOTIDE SEQUENCE [LARGE SCALE GENOMIC DNA]</scope>
    <source>
        <strain evidence="2 3">DCMF</strain>
    </source>
</reference>
<accession>A0A3G1KTT3</accession>
<dbReference type="PANTHER" id="PTHR11908">
    <property type="entry name" value="XANTHINE DEHYDROGENASE"/>
    <property type="match status" value="1"/>
</dbReference>
<dbReference type="InterPro" id="IPR016208">
    <property type="entry name" value="Ald_Oxase/xanthine_DH-like"/>
</dbReference>
<dbReference type="EMBL" id="CP017634">
    <property type="protein sequence ID" value="ATW25840.1"/>
    <property type="molecule type" value="Genomic_DNA"/>
</dbReference>
<name>A0A3G1KTT3_FORW1</name>
<dbReference type="Pfam" id="PF02738">
    <property type="entry name" value="MoCoBD_1"/>
    <property type="match status" value="1"/>
</dbReference>
<dbReference type="InterPro" id="IPR008274">
    <property type="entry name" value="AldOxase/xan_DH_MoCoBD1"/>
</dbReference>
<feature type="domain" description="Aldehyde oxidase/xanthine dehydrogenase a/b hammerhead" evidence="1">
    <location>
        <begin position="26"/>
        <end position="127"/>
    </location>
</feature>
<dbReference type="SUPFAM" id="SSF56003">
    <property type="entry name" value="Molybdenum cofactor-binding domain"/>
    <property type="match status" value="1"/>
</dbReference>
<dbReference type="Pfam" id="PF20256">
    <property type="entry name" value="MoCoBD_2"/>
    <property type="match status" value="1"/>
</dbReference>
<protein>
    <submittedName>
        <fullName evidence="2">Carbon monoxide dehydrogenase</fullName>
    </submittedName>
</protein>
<keyword evidence="3" id="KW-1185">Reference proteome</keyword>
<proteinExistence type="predicted"/>
<evidence type="ECO:0000313" key="2">
    <source>
        <dbReference type="EMBL" id="ATW25840.1"/>
    </source>
</evidence>
<sequence>MPLMGGKDYKILNKPVPRVDAVDKVTGRAQYAADLKFPAMLVGGCLRSGLSHANVVRIDTSKAKETPGVKAVLTAADIPKPQSWADYMYITDKIKYVGDVVAIIAAEDKESLEDAMKAIEVIYEELDGVYTIDDALKTGTVQVREKGVGLVDGIPTPGTKGNVFMDSYFRIRKGNVEEAFKQCDVIIEREYRTQFVEHAYIEPEACVAVSHPADGIMTVYSSSQNPFFSRRYIADALQCPMNKTRLVQQTLGGSFGGKEELAGLNVGRAALLARATGRPVQMILSREDSILESSKRHPFRFRYKIGATKEGRILALESELIDNSGAYNNQTQYMNCRASIHSAGVYQIPNVKNDTFGVFTNNIHSGAFRGYSSPQIIFAQESLMEELAEALNMDIIELKRKNLLRQYDLTATSQKLVQPTLITEMMEHMLESTDFVAKRENYQKQKVVKRKGIGLVTCYRGCGFGAESPDASGAMVTALEDGTVMIHSGISENGQGLKTAYAQIVAESLGVKVDDIHHYGIDTHAIADSGMSVASRGTVMGAQSIKKAAEKLKKLLLETGAELLHASPLDEVEIEDSMCFAKSNPDIKLPLSAVCATRLWSGKQLSVYEWFEPKPLHFDHGTGQGDVFPTYSYACVVAEVEVDLETGCVDVLKVSSGHDCGTVINSALAKGQIYGGIAMGMGFAVMEEVEVNRGRVGNKNFDAYIFPTAMDVPAMEAVLFECDDKEGTFGAKSLGEPALEGVGAAIASAVNSVLINAKGVRLRRLPFDLERVLLGKSLRAGGNS</sequence>